<dbReference type="SUPFAM" id="SSF46934">
    <property type="entry name" value="UBA-like"/>
    <property type="match status" value="1"/>
</dbReference>
<dbReference type="Gene3D" id="3.10.20.90">
    <property type="entry name" value="Phosphatidylinositol 3-kinase Catalytic Subunit, Chain A, domain 1"/>
    <property type="match status" value="1"/>
</dbReference>
<dbReference type="EMBL" id="CAJPIZ010001811">
    <property type="protein sequence ID" value="CAG2104107.1"/>
    <property type="molecule type" value="Genomic_DNA"/>
</dbReference>
<feature type="region of interest" description="Disordered" evidence="2">
    <location>
        <begin position="63"/>
        <end position="94"/>
    </location>
</feature>
<dbReference type="InterPro" id="IPR006577">
    <property type="entry name" value="UAS"/>
</dbReference>
<gene>
    <name evidence="4" type="ORF">OSB1V03_LOCUS4129</name>
</gene>
<feature type="domain" description="UBX" evidence="3">
    <location>
        <begin position="422"/>
        <end position="493"/>
    </location>
</feature>
<evidence type="ECO:0000259" key="3">
    <source>
        <dbReference type="PROSITE" id="PS50033"/>
    </source>
</evidence>
<evidence type="ECO:0000313" key="4">
    <source>
        <dbReference type="EMBL" id="CAD7623677.1"/>
    </source>
</evidence>
<feature type="compositionally biased region" description="Acidic residues" evidence="2">
    <location>
        <begin position="347"/>
        <end position="360"/>
    </location>
</feature>
<evidence type="ECO:0000256" key="2">
    <source>
        <dbReference type="SAM" id="MobiDB-lite"/>
    </source>
</evidence>
<dbReference type="InterPro" id="IPR001012">
    <property type="entry name" value="UBX_dom"/>
</dbReference>
<dbReference type="Gene3D" id="3.40.30.10">
    <property type="entry name" value="Glutaredoxin"/>
    <property type="match status" value="1"/>
</dbReference>
<organism evidence="4">
    <name type="scientific">Medioppia subpectinata</name>
    <dbReference type="NCBI Taxonomy" id="1979941"/>
    <lineage>
        <taxon>Eukaryota</taxon>
        <taxon>Metazoa</taxon>
        <taxon>Ecdysozoa</taxon>
        <taxon>Arthropoda</taxon>
        <taxon>Chelicerata</taxon>
        <taxon>Arachnida</taxon>
        <taxon>Acari</taxon>
        <taxon>Acariformes</taxon>
        <taxon>Sarcoptiformes</taxon>
        <taxon>Oribatida</taxon>
        <taxon>Brachypylina</taxon>
        <taxon>Oppioidea</taxon>
        <taxon>Oppiidae</taxon>
        <taxon>Medioppia</taxon>
    </lineage>
</organism>
<dbReference type="SUPFAM" id="SSF52833">
    <property type="entry name" value="Thioredoxin-like"/>
    <property type="match status" value="1"/>
</dbReference>
<feature type="region of interest" description="Disordered" evidence="2">
    <location>
        <begin position="334"/>
        <end position="400"/>
    </location>
</feature>
<dbReference type="SUPFAM" id="SSF54236">
    <property type="entry name" value="Ubiquitin-like"/>
    <property type="match status" value="1"/>
</dbReference>
<accession>A0A7R9KIX3</accession>
<dbReference type="EMBL" id="OC856386">
    <property type="protein sequence ID" value="CAD7623677.1"/>
    <property type="molecule type" value="Genomic_DNA"/>
</dbReference>
<feature type="compositionally biased region" description="Polar residues" evidence="2">
    <location>
        <begin position="72"/>
        <end position="85"/>
    </location>
</feature>
<dbReference type="Gene3D" id="1.10.8.10">
    <property type="entry name" value="DNA helicase RuvA subunit, C-terminal domain"/>
    <property type="match status" value="1"/>
</dbReference>
<dbReference type="Pfam" id="PF13899">
    <property type="entry name" value="Thioredoxin_7"/>
    <property type="match status" value="1"/>
</dbReference>
<dbReference type="InterPro" id="IPR036249">
    <property type="entry name" value="Thioredoxin-like_sf"/>
</dbReference>
<dbReference type="Pfam" id="PF00789">
    <property type="entry name" value="UBX"/>
    <property type="match status" value="1"/>
</dbReference>
<protein>
    <recommendedName>
        <fullName evidence="3">UBX domain-containing protein</fullName>
    </recommendedName>
</protein>
<dbReference type="InterPro" id="IPR009060">
    <property type="entry name" value="UBA-like_sf"/>
</dbReference>
<dbReference type="Proteomes" id="UP000759131">
    <property type="component" value="Unassembled WGS sequence"/>
</dbReference>
<dbReference type="PROSITE" id="PS50033">
    <property type="entry name" value="UBX"/>
    <property type="match status" value="1"/>
</dbReference>
<dbReference type="GO" id="GO:0043130">
    <property type="term" value="F:ubiquitin binding"/>
    <property type="evidence" value="ECO:0007669"/>
    <property type="project" value="TreeGrafter"/>
</dbReference>
<name>A0A7R9KIX3_9ACAR</name>
<dbReference type="SMART" id="SM00594">
    <property type="entry name" value="UAS"/>
    <property type="match status" value="1"/>
</dbReference>
<dbReference type="CDD" id="cd14345">
    <property type="entry name" value="UBA_UBXD7"/>
    <property type="match status" value="1"/>
</dbReference>
<dbReference type="Pfam" id="PF14555">
    <property type="entry name" value="UBA_4"/>
    <property type="match status" value="1"/>
</dbReference>
<dbReference type="GO" id="GO:0043161">
    <property type="term" value="P:proteasome-mediated ubiquitin-dependent protein catabolic process"/>
    <property type="evidence" value="ECO:0007669"/>
    <property type="project" value="TreeGrafter"/>
</dbReference>
<dbReference type="GO" id="GO:0005634">
    <property type="term" value="C:nucleus"/>
    <property type="evidence" value="ECO:0007669"/>
    <property type="project" value="TreeGrafter"/>
</dbReference>
<reference evidence="4" key="1">
    <citation type="submission" date="2020-11" db="EMBL/GenBank/DDBJ databases">
        <authorList>
            <person name="Tran Van P."/>
        </authorList>
    </citation>
    <scope>NUCLEOTIDE SEQUENCE</scope>
</reference>
<feature type="compositionally biased region" description="Polar residues" evidence="2">
    <location>
        <begin position="287"/>
        <end position="305"/>
    </location>
</feature>
<keyword evidence="1" id="KW-0597">Phosphoprotein</keyword>
<evidence type="ECO:0000256" key="1">
    <source>
        <dbReference type="ARBA" id="ARBA00022553"/>
    </source>
</evidence>
<dbReference type="InterPro" id="IPR029071">
    <property type="entry name" value="Ubiquitin-like_domsf"/>
</dbReference>
<dbReference type="PANTHER" id="PTHR23322">
    <property type="entry name" value="FAS-ASSOCIATED PROTEIN"/>
    <property type="match status" value="1"/>
</dbReference>
<keyword evidence="5" id="KW-1185">Reference proteome</keyword>
<feature type="region of interest" description="Disordered" evidence="2">
    <location>
        <begin position="138"/>
        <end position="159"/>
    </location>
</feature>
<feature type="region of interest" description="Disordered" evidence="2">
    <location>
        <begin position="287"/>
        <end position="312"/>
    </location>
</feature>
<proteinExistence type="predicted"/>
<dbReference type="InterPro" id="IPR050730">
    <property type="entry name" value="UBX_domain-protein"/>
</dbReference>
<evidence type="ECO:0000313" key="5">
    <source>
        <dbReference type="Proteomes" id="UP000759131"/>
    </source>
</evidence>
<sequence length="497" mass="56214">MDPSVTSDATPMSEAVMSAAVDEFCSITGATASVARTALESCNWNLELAINMFVDQNDLQMDSGVSRAPANRNPSTPQESNTFDSLQEDNIRPPIPPVRQVLVDDYPGSSYGGPTLRRPNSNSVFDAFRDFEQEARWHEQQMETDANNPSNSSTDNKRRTLEDLFRPPLDLMFRGTLDMAKDEGQRLNKWLMVNIQNHREFSCQVLNRDVWSNPTVKSVVTEHFIFWQSYHDNSEGQRFMQFYNVTDFPYVAILDPRTGEKLRQWTTIDPVSFCDLVTEFLHDLPSPSGSPANVHNSNSNSTLVRKSSDEKALYEESEEMQIKAAIAASLKEVSKGEVHSNNHTVNDVDDSDFETFDSDNEDFRAQSNASKTNASSSALNTKESSLSDNSSQESKPKEEEEVIEDYKLYLGPQNGSKFEFVVRYPDGNRENVIFPSDSQLKALFLYLSSKGYNMKDYDLITNFPKRNLKEFFTNDSNGTLESAGIHSRDTLYVQHKT</sequence>
<dbReference type="OrthoDB" id="270602at2759"/>
<dbReference type="PANTHER" id="PTHR23322:SF6">
    <property type="entry name" value="UBX DOMAIN-CONTAINING PROTEIN 7"/>
    <property type="match status" value="1"/>
</dbReference>
<dbReference type="AlphaFoldDB" id="A0A7R9KIX3"/>
<feature type="compositionally biased region" description="Polar residues" evidence="2">
    <location>
        <begin position="143"/>
        <end position="154"/>
    </location>
</feature>
<dbReference type="FunFam" id="3.40.30.10:FF:000079">
    <property type="entry name" value="UBX domain-containing protein 7"/>
    <property type="match status" value="1"/>
</dbReference>
<dbReference type="CDD" id="cd02958">
    <property type="entry name" value="UAS"/>
    <property type="match status" value="1"/>
</dbReference>
<feature type="compositionally biased region" description="Low complexity" evidence="2">
    <location>
        <begin position="367"/>
        <end position="393"/>
    </location>
</feature>